<dbReference type="AlphaFoldDB" id="A0A6B0U6J1"/>
<dbReference type="EMBL" id="GIFC01006046">
    <property type="protein sequence ID" value="MXU88129.1"/>
    <property type="molecule type" value="Transcribed_RNA"/>
</dbReference>
<evidence type="ECO:0000313" key="1">
    <source>
        <dbReference type="EMBL" id="MXU88129.1"/>
    </source>
</evidence>
<organism evidence="1">
    <name type="scientific">Ixodes ricinus</name>
    <name type="common">Common tick</name>
    <name type="synonym">Acarus ricinus</name>
    <dbReference type="NCBI Taxonomy" id="34613"/>
    <lineage>
        <taxon>Eukaryota</taxon>
        <taxon>Metazoa</taxon>
        <taxon>Ecdysozoa</taxon>
        <taxon>Arthropoda</taxon>
        <taxon>Chelicerata</taxon>
        <taxon>Arachnida</taxon>
        <taxon>Acari</taxon>
        <taxon>Parasitiformes</taxon>
        <taxon>Ixodida</taxon>
        <taxon>Ixodoidea</taxon>
        <taxon>Ixodidae</taxon>
        <taxon>Ixodinae</taxon>
        <taxon>Ixodes</taxon>
    </lineage>
</organism>
<reference evidence="1" key="1">
    <citation type="submission" date="2019-12" db="EMBL/GenBank/DDBJ databases">
        <title>An insight into the sialome of adult female Ixodes ricinus ticks feeding for 6 days.</title>
        <authorList>
            <person name="Perner J."/>
            <person name="Ribeiro J.M.C."/>
        </authorList>
    </citation>
    <scope>NUCLEOTIDE SEQUENCE</scope>
    <source>
        <strain evidence="1">Semi-engorged</strain>
        <tissue evidence="1">Salivary glands</tissue>
    </source>
</reference>
<protein>
    <submittedName>
        <fullName evidence="1">Putative secreted protein</fullName>
    </submittedName>
</protein>
<sequence length="100" mass="10730">MLFITSTVSGFMSHSIYSIQLTCVLAFSSHVTSPFTCAIKCINLIQNLTLLQVPLHSNKLIYPPGPAVLCSPVAIGPNCHHTNPGSGPAGARTLHCRDWL</sequence>
<accession>A0A6B0U6J1</accession>
<name>A0A6B0U6J1_IXORI</name>
<proteinExistence type="predicted"/>